<keyword evidence="5" id="KW-1185">Reference proteome</keyword>
<gene>
    <name evidence="4" type="ORF">DFR24_0519</name>
</gene>
<proteinExistence type="predicted"/>
<reference evidence="4 5" key="1">
    <citation type="submission" date="2019-03" db="EMBL/GenBank/DDBJ databases">
        <title>Genomic Encyclopedia of Type Strains, Phase IV (KMG-IV): sequencing the most valuable type-strain genomes for metagenomic binning, comparative biology and taxonomic classification.</title>
        <authorList>
            <person name="Goeker M."/>
        </authorList>
    </citation>
    <scope>NUCLEOTIDE SEQUENCE [LARGE SCALE GENOMIC DNA]</scope>
    <source>
        <strain evidence="4 5">DSM 26377</strain>
    </source>
</reference>
<evidence type="ECO:0000256" key="2">
    <source>
        <dbReference type="ARBA" id="ARBA00023136"/>
    </source>
</evidence>
<evidence type="ECO:0000313" key="4">
    <source>
        <dbReference type="EMBL" id="TDU31160.1"/>
    </source>
</evidence>
<dbReference type="Proteomes" id="UP000295341">
    <property type="component" value="Unassembled WGS sequence"/>
</dbReference>
<name>A0A4S3K1B2_9GAMM</name>
<accession>A0A4S3K1B2</accession>
<sequence>MKWIDPEGAVVREPPSNWETQRVKVPGRRILLVIGLASLMCESALAAPARVRINGSAGIGYDSNVGAAQANDDKFDSAFYSASVAADYVVPVGQQVSVTLRGQLQGDAYDRFDDLSNARLLGLVRAAWKPNPGFFTPTFSGWTSIARLEYGSEIRTGSEFRGGAFVSQQLTTAISMRLEGKGFHRKADGRVFDMSGQSLATSLNWSMAPAVSTLLAFEYQTGDAFSMSSENPRIAAIADAIEPDDAFDDRVAYRLDARTRIVTAGANWRFAPDWALDAQLQSISVDGDGGNQYDRLIAVVGLLARF</sequence>
<comment type="subcellular location">
    <subcellularLocation>
        <location evidence="1">Cell outer membrane</location>
    </subcellularLocation>
</comment>
<dbReference type="EMBL" id="SOBT01000008">
    <property type="protein sequence ID" value="TDU31160.1"/>
    <property type="molecule type" value="Genomic_DNA"/>
</dbReference>
<dbReference type="InterPro" id="IPR036942">
    <property type="entry name" value="Beta-barrel_TonB_sf"/>
</dbReference>
<evidence type="ECO:0000256" key="3">
    <source>
        <dbReference type="ARBA" id="ARBA00023237"/>
    </source>
</evidence>
<comment type="caution">
    <text evidence="4">The sequence shown here is derived from an EMBL/GenBank/DDBJ whole genome shotgun (WGS) entry which is preliminary data.</text>
</comment>
<keyword evidence="2" id="KW-0472">Membrane</keyword>
<evidence type="ECO:0000313" key="5">
    <source>
        <dbReference type="Proteomes" id="UP000295341"/>
    </source>
</evidence>
<keyword evidence="3" id="KW-0998">Cell outer membrane</keyword>
<organism evidence="4 5">
    <name type="scientific">Panacagrimonas perspica</name>
    <dbReference type="NCBI Taxonomy" id="381431"/>
    <lineage>
        <taxon>Bacteria</taxon>
        <taxon>Pseudomonadati</taxon>
        <taxon>Pseudomonadota</taxon>
        <taxon>Gammaproteobacteria</taxon>
        <taxon>Nevskiales</taxon>
        <taxon>Nevskiaceae</taxon>
        <taxon>Panacagrimonas</taxon>
    </lineage>
</organism>
<evidence type="ECO:0008006" key="6">
    <source>
        <dbReference type="Google" id="ProtNLM"/>
    </source>
</evidence>
<dbReference type="AlphaFoldDB" id="A0A4S3K1B2"/>
<dbReference type="SUPFAM" id="SSF56935">
    <property type="entry name" value="Porins"/>
    <property type="match status" value="1"/>
</dbReference>
<dbReference type="Gene3D" id="2.40.170.20">
    <property type="entry name" value="TonB-dependent receptor, beta-barrel domain"/>
    <property type="match status" value="1"/>
</dbReference>
<protein>
    <recommendedName>
        <fullName evidence="6">Beta-barrel porin 2</fullName>
    </recommendedName>
</protein>
<dbReference type="GO" id="GO:0009279">
    <property type="term" value="C:cell outer membrane"/>
    <property type="evidence" value="ECO:0007669"/>
    <property type="project" value="UniProtKB-SubCell"/>
</dbReference>
<evidence type="ECO:0000256" key="1">
    <source>
        <dbReference type="ARBA" id="ARBA00004442"/>
    </source>
</evidence>